<proteinExistence type="predicted"/>
<gene>
    <name evidence="2" type="ORF">TPAB3V08_LOCUS3529</name>
</gene>
<feature type="compositionally biased region" description="Low complexity" evidence="1">
    <location>
        <begin position="35"/>
        <end position="65"/>
    </location>
</feature>
<feature type="compositionally biased region" description="Basic and acidic residues" evidence="1">
    <location>
        <begin position="101"/>
        <end position="113"/>
    </location>
</feature>
<name>A0ABN7NQ87_TIMPD</name>
<feature type="region of interest" description="Disordered" evidence="1">
    <location>
        <begin position="32"/>
        <end position="122"/>
    </location>
</feature>
<evidence type="ECO:0000313" key="2">
    <source>
        <dbReference type="EMBL" id="CAG2056539.1"/>
    </source>
</evidence>
<comment type="caution">
    <text evidence="2">The sequence shown here is derived from an EMBL/GenBank/DDBJ whole genome shotgun (WGS) entry which is preliminary data.</text>
</comment>
<protein>
    <submittedName>
        <fullName evidence="2">Uncharacterized protein</fullName>
    </submittedName>
</protein>
<organism evidence="2 3">
    <name type="scientific">Timema podura</name>
    <name type="common">Walking stick</name>
    <dbReference type="NCBI Taxonomy" id="61482"/>
    <lineage>
        <taxon>Eukaryota</taxon>
        <taxon>Metazoa</taxon>
        <taxon>Ecdysozoa</taxon>
        <taxon>Arthropoda</taxon>
        <taxon>Hexapoda</taxon>
        <taxon>Insecta</taxon>
        <taxon>Pterygota</taxon>
        <taxon>Neoptera</taxon>
        <taxon>Polyneoptera</taxon>
        <taxon>Phasmatodea</taxon>
        <taxon>Timematodea</taxon>
        <taxon>Timematoidea</taxon>
        <taxon>Timematidae</taxon>
        <taxon>Timema</taxon>
    </lineage>
</organism>
<dbReference type="EMBL" id="CAJPIN010004007">
    <property type="protein sequence ID" value="CAG2056539.1"/>
    <property type="molecule type" value="Genomic_DNA"/>
</dbReference>
<accession>A0ABN7NQ87</accession>
<evidence type="ECO:0000313" key="3">
    <source>
        <dbReference type="Proteomes" id="UP001153148"/>
    </source>
</evidence>
<feature type="compositionally biased region" description="Basic residues" evidence="1">
    <location>
        <begin position="90"/>
        <end position="100"/>
    </location>
</feature>
<evidence type="ECO:0000256" key="1">
    <source>
        <dbReference type="SAM" id="MobiDB-lite"/>
    </source>
</evidence>
<sequence length="122" mass="13288">MVVIFLSAYLAASHREHVVGHAAWKAIHKPKCDCNTTTTSTTNKPATSATSTTNKPTTSTASTTKEPCPSTAPTINETSTSDAPTTKKSSTAKKSHRIHRREANPIYKKDYPRKQGRAPKYC</sequence>
<reference evidence="2" key="1">
    <citation type="submission" date="2021-03" db="EMBL/GenBank/DDBJ databases">
        <authorList>
            <person name="Tran Van P."/>
        </authorList>
    </citation>
    <scope>NUCLEOTIDE SEQUENCE</scope>
</reference>
<keyword evidence="3" id="KW-1185">Reference proteome</keyword>
<dbReference type="Proteomes" id="UP001153148">
    <property type="component" value="Unassembled WGS sequence"/>
</dbReference>
<feature type="compositionally biased region" description="Low complexity" evidence="1">
    <location>
        <begin position="78"/>
        <end position="89"/>
    </location>
</feature>